<dbReference type="Gene3D" id="1.10.4190.10">
    <property type="entry name" value="Urease accessory protein UreF"/>
    <property type="match status" value="1"/>
</dbReference>
<protein>
    <recommendedName>
        <fullName evidence="4">Urease accessory protein UreF</fullName>
    </recommendedName>
</protein>
<feature type="compositionally biased region" description="Basic and acidic residues" evidence="1">
    <location>
        <begin position="35"/>
        <end position="50"/>
    </location>
</feature>
<feature type="region of interest" description="Disordered" evidence="1">
    <location>
        <begin position="1"/>
        <end position="108"/>
    </location>
</feature>
<proteinExistence type="predicted"/>
<dbReference type="GO" id="GO:0016151">
    <property type="term" value="F:nickel cation binding"/>
    <property type="evidence" value="ECO:0007669"/>
    <property type="project" value="InterPro"/>
</dbReference>
<keyword evidence="3" id="KW-1185">Reference proteome</keyword>
<evidence type="ECO:0000313" key="2">
    <source>
        <dbReference type="EMBL" id="PWE31132.1"/>
    </source>
</evidence>
<dbReference type="InterPro" id="IPR038277">
    <property type="entry name" value="UreF_sf"/>
</dbReference>
<accession>A0A2U2CGZ6</accession>
<reference evidence="2 3" key="1">
    <citation type="submission" date="2018-05" db="EMBL/GenBank/DDBJ databases">
        <title>Pararhodobacter marina sp. nov., isolated from deep-sea water of the Indian Ocean.</title>
        <authorList>
            <person name="Lai Q.Sr."/>
            <person name="Liu X."/>
            <person name="Shao Z."/>
        </authorList>
    </citation>
    <scope>NUCLEOTIDE SEQUENCE [LARGE SCALE GENOMIC DNA]</scope>
    <source>
        <strain evidence="2 3">CIC4N-9</strain>
    </source>
</reference>
<dbReference type="InterPro" id="IPR002639">
    <property type="entry name" value="UreF"/>
</dbReference>
<dbReference type="OrthoDB" id="9798772at2"/>
<organism evidence="2 3">
    <name type="scientific">Pararhodobacter marinus</name>
    <dbReference type="NCBI Taxonomy" id="2184063"/>
    <lineage>
        <taxon>Bacteria</taxon>
        <taxon>Pseudomonadati</taxon>
        <taxon>Pseudomonadota</taxon>
        <taxon>Alphaproteobacteria</taxon>
        <taxon>Rhodobacterales</taxon>
        <taxon>Paracoccaceae</taxon>
        <taxon>Pararhodobacter</taxon>
    </lineage>
</organism>
<name>A0A2U2CGZ6_9RHOB</name>
<sequence length="206" mass="20917">MISASAETVPDTARGLVPVDREAPGPGQSGAQSGSEDHPAGPGGNRKDDGAGTLRGAPDAQDRSATLPPAGPDTAAADRSNPETTDPRNPQAGRTAQPARHPGALRTSRTLPIALAEAARRTALPPATIIALFLQGFAGNLVTIAVRHVPLGQTEGQTVLARLAPVIVALAAQAAEASLEDLGGSALAGDLAAFEHETQDVRIFRT</sequence>
<dbReference type="Pfam" id="PF01730">
    <property type="entry name" value="UreF"/>
    <property type="match status" value="1"/>
</dbReference>
<feature type="compositionally biased region" description="Low complexity" evidence="1">
    <location>
        <begin position="24"/>
        <end position="34"/>
    </location>
</feature>
<evidence type="ECO:0008006" key="4">
    <source>
        <dbReference type="Google" id="ProtNLM"/>
    </source>
</evidence>
<evidence type="ECO:0000313" key="3">
    <source>
        <dbReference type="Proteomes" id="UP000244940"/>
    </source>
</evidence>
<gene>
    <name evidence="2" type="ORF">C4N9_04625</name>
</gene>
<dbReference type="AlphaFoldDB" id="A0A2U2CGZ6"/>
<evidence type="ECO:0000256" key="1">
    <source>
        <dbReference type="SAM" id="MobiDB-lite"/>
    </source>
</evidence>
<dbReference type="EMBL" id="QEYD01000002">
    <property type="protein sequence ID" value="PWE31132.1"/>
    <property type="molecule type" value="Genomic_DNA"/>
</dbReference>
<feature type="compositionally biased region" description="Polar residues" evidence="1">
    <location>
        <begin position="82"/>
        <end position="94"/>
    </location>
</feature>
<dbReference type="Proteomes" id="UP000244940">
    <property type="component" value="Unassembled WGS sequence"/>
</dbReference>
<comment type="caution">
    <text evidence="2">The sequence shown here is derived from an EMBL/GenBank/DDBJ whole genome shotgun (WGS) entry which is preliminary data.</text>
</comment>